<dbReference type="EMBL" id="HACA01028020">
    <property type="protein sequence ID" value="CDW45381.1"/>
    <property type="molecule type" value="Transcribed_RNA"/>
</dbReference>
<dbReference type="AlphaFoldDB" id="A0A0K2V633"/>
<keyword evidence="1" id="KW-0812">Transmembrane</keyword>
<protein>
    <submittedName>
        <fullName evidence="2">Uncharacterized protein</fullName>
    </submittedName>
</protein>
<keyword evidence="1" id="KW-1133">Transmembrane helix</keyword>
<reference evidence="2" key="1">
    <citation type="submission" date="2014-05" db="EMBL/GenBank/DDBJ databases">
        <authorList>
            <person name="Chronopoulou M."/>
        </authorList>
    </citation>
    <scope>NUCLEOTIDE SEQUENCE</scope>
    <source>
        <tissue evidence="2">Whole organism</tissue>
    </source>
</reference>
<evidence type="ECO:0000313" key="2">
    <source>
        <dbReference type="EMBL" id="CDW45381.1"/>
    </source>
</evidence>
<evidence type="ECO:0000256" key="1">
    <source>
        <dbReference type="SAM" id="Phobius"/>
    </source>
</evidence>
<feature type="transmembrane region" description="Helical" evidence="1">
    <location>
        <begin position="52"/>
        <end position="74"/>
    </location>
</feature>
<organism evidence="2">
    <name type="scientific">Lepeophtheirus salmonis</name>
    <name type="common">Salmon louse</name>
    <name type="synonym">Caligus salmonis</name>
    <dbReference type="NCBI Taxonomy" id="72036"/>
    <lineage>
        <taxon>Eukaryota</taxon>
        <taxon>Metazoa</taxon>
        <taxon>Ecdysozoa</taxon>
        <taxon>Arthropoda</taxon>
        <taxon>Crustacea</taxon>
        <taxon>Multicrustacea</taxon>
        <taxon>Hexanauplia</taxon>
        <taxon>Copepoda</taxon>
        <taxon>Siphonostomatoida</taxon>
        <taxon>Caligidae</taxon>
        <taxon>Lepeophtheirus</taxon>
    </lineage>
</organism>
<proteinExistence type="predicted"/>
<feature type="transmembrane region" description="Helical" evidence="1">
    <location>
        <begin position="20"/>
        <end position="40"/>
    </location>
</feature>
<name>A0A0K2V633_LEPSM</name>
<accession>A0A0K2V633</accession>
<sequence length="77" mass="9316">MLFQFDDQHYFIDIFDGPYYQNGILGTTVLLFHSILYWVPKQYHFFGCLLRLFILVVLVILNNQSNFLFFYLYFGTL</sequence>
<keyword evidence="1" id="KW-0472">Membrane</keyword>